<protein>
    <submittedName>
        <fullName evidence="1">Uncharacterized protein</fullName>
    </submittedName>
</protein>
<dbReference type="EMBL" id="CM026423">
    <property type="protein sequence ID" value="KAG0583937.1"/>
    <property type="molecule type" value="Genomic_DNA"/>
</dbReference>
<name>A0A8T0ILW9_CERPU</name>
<evidence type="ECO:0000313" key="1">
    <source>
        <dbReference type="EMBL" id="KAG0583937.1"/>
    </source>
</evidence>
<organism evidence="1 2">
    <name type="scientific">Ceratodon purpureus</name>
    <name type="common">Fire moss</name>
    <name type="synonym">Dicranum purpureum</name>
    <dbReference type="NCBI Taxonomy" id="3225"/>
    <lineage>
        <taxon>Eukaryota</taxon>
        <taxon>Viridiplantae</taxon>
        <taxon>Streptophyta</taxon>
        <taxon>Embryophyta</taxon>
        <taxon>Bryophyta</taxon>
        <taxon>Bryophytina</taxon>
        <taxon>Bryopsida</taxon>
        <taxon>Dicranidae</taxon>
        <taxon>Pseudoditrichales</taxon>
        <taxon>Ditrichaceae</taxon>
        <taxon>Ceratodon</taxon>
    </lineage>
</organism>
<gene>
    <name evidence="1" type="ORF">KC19_3G173100</name>
</gene>
<keyword evidence="2" id="KW-1185">Reference proteome</keyword>
<sequence length="74" mass="8524">MNIPDAPTLNTDIICNLYIELLEMTPLAPMSCRFSRRRGCATCSQSELSSCCRLMTDFAVFETWRTISPFHPYR</sequence>
<dbReference type="Proteomes" id="UP000822688">
    <property type="component" value="Chromosome 3"/>
</dbReference>
<comment type="caution">
    <text evidence="1">The sequence shown here is derived from an EMBL/GenBank/DDBJ whole genome shotgun (WGS) entry which is preliminary data.</text>
</comment>
<accession>A0A8T0ILW9</accession>
<dbReference type="AlphaFoldDB" id="A0A8T0ILW9"/>
<reference evidence="1" key="1">
    <citation type="submission" date="2020-06" db="EMBL/GenBank/DDBJ databases">
        <title>WGS assembly of Ceratodon purpureus strain R40.</title>
        <authorList>
            <person name="Carey S.B."/>
            <person name="Jenkins J."/>
            <person name="Shu S."/>
            <person name="Lovell J.T."/>
            <person name="Sreedasyam A."/>
            <person name="Maumus F."/>
            <person name="Tiley G.P."/>
            <person name="Fernandez-Pozo N."/>
            <person name="Barry K."/>
            <person name="Chen C."/>
            <person name="Wang M."/>
            <person name="Lipzen A."/>
            <person name="Daum C."/>
            <person name="Saski C.A."/>
            <person name="Payton A.C."/>
            <person name="Mcbreen J.C."/>
            <person name="Conrad R.E."/>
            <person name="Kollar L.M."/>
            <person name="Olsson S."/>
            <person name="Huttunen S."/>
            <person name="Landis J.B."/>
            <person name="Wickett N.J."/>
            <person name="Johnson M.G."/>
            <person name="Rensing S.A."/>
            <person name="Grimwood J."/>
            <person name="Schmutz J."/>
            <person name="Mcdaniel S.F."/>
        </authorList>
    </citation>
    <scope>NUCLEOTIDE SEQUENCE</scope>
    <source>
        <strain evidence="1">R40</strain>
    </source>
</reference>
<proteinExistence type="predicted"/>
<evidence type="ECO:0000313" key="2">
    <source>
        <dbReference type="Proteomes" id="UP000822688"/>
    </source>
</evidence>